<proteinExistence type="predicted"/>
<evidence type="ECO:0000256" key="4">
    <source>
        <dbReference type="ARBA" id="ARBA00023163"/>
    </source>
</evidence>
<sequence>MGDNYSIRQVSNLLCIPKDSLRYYDKLGLVSPKRGENNYRYYDDQDLIDLRYIEVMKFCGFSLSEIHELFQLKRKPDERNHPVFIRILAEKEQILDKKDCYPSICQAIFRANARSHAAEKRDGRCSEGRSISFRNLHDTSRKRRNVTINKGKR</sequence>
<evidence type="ECO:0000256" key="3">
    <source>
        <dbReference type="ARBA" id="ARBA00023125"/>
    </source>
</evidence>
<keyword evidence="7" id="KW-1185">Reference proteome</keyword>
<dbReference type="SUPFAM" id="SSF46955">
    <property type="entry name" value="Putative DNA-binding domain"/>
    <property type="match status" value="1"/>
</dbReference>
<feature type="domain" description="HTH merR-type" evidence="5">
    <location>
        <begin position="4"/>
        <end position="72"/>
    </location>
</feature>
<protein>
    <submittedName>
        <fullName evidence="6">MerR family transcriptional regulator</fullName>
    </submittedName>
</protein>
<dbReference type="GO" id="GO:0003677">
    <property type="term" value="F:DNA binding"/>
    <property type="evidence" value="ECO:0007669"/>
    <property type="project" value="UniProtKB-KW"/>
</dbReference>
<evidence type="ECO:0000259" key="5">
    <source>
        <dbReference type="PROSITE" id="PS50937"/>
    </source>
</evidence>
<name>A0A9X4KMT5_9BACL</name>
<keyword evidence="3" id="KW-0238">DNA-binding</keyword>
<organism evidence="6 7">
    <name type="scientific">Cohnella ginsengisoli</name>
    <dbReference type="NCBI Taxonomy" id="425004"/>
    <lineage>
        <taxon>Bacteria</taxon>
        <taxon>Bacillati</taxon>
        <taxon>Bacillota</taxon>
        <taxon>Bacilli</taxon>
        <taxon>Bacillales</taxon>
        <taxon>Paenibacillaceae</taxon>
        <taxon>Cohnella</taxon>
    </lineage>
</organism>
<evidence type="ECO:0000313" key="6">
    <source>
        <dbReference type="EMBL" id="MDG0795177.1"/>
    </source>
</evidence>
<dbReference type="Gene3D" id="1.10.1660.10">
    <property type="match status" value="1"/>
</dbReference>
<dbReference type="GO" id="GO:0003700">
    <property type="term" value="F:DNA-binding transcription factor activity"/>
    <property type="evidence" value="ECO:0007669"/>
    <property type="project" value="InterPro"/>
</dbReference>
<dbReference type="InterPro" id="IPR000551">
    <property type="entry name" value="MerR-type_HTH_dom"/>
</dbReference>
<dbReference type="InterPro" id="IPR009061">
    <property type="entry name" value="DNA-bd_dom_put_sf"/>
</dbReference>
<evidence type="ECO:0000256" key="2">
    <source>
        <dbReference type="ARBA" id="ARBA00023015"/>
    </source>
</evidence>
<evidence type="ECO:0000313" key="7">
    <source>
        <dbReference type="Proteomes" id="UP001153387"/>
    </source>
</evidence>
<dbReference type="AlphaFoldDB" id="A0A9X4KMT5"/>
<keyword evidence="4" id="KW-0804">Transcription</keyword>
<dbReference type="EMBL" id="JAPDHZ010000008">
    <property type="protein sequence ID" value="MDG0795177.1"/>
    <property type="molecule type" value="Genomic_DNA"/>
</dbReference>
<dbReference type="PROSITE" id="PS50937">
    <property type="entry name" value="HTH_MERR_2"/>
    <property type="match status" value="1"/>
</dbReference>
<dbReference type="CDD" id="cd00592">
    <property type="entry name" value="HTH_MerR-like"/>
    <property type="match status" value="1"/>
</dbReference>
<dbReference type="PANTHER" id="PTHR30204:SF69">
    <property type="entry name" value="MERR-FAMILY TRANSCRIPTIONAL REGULATOR"/>
    <property type="match status" value="1"/>
</dbReference>
<dbReference type="RefSeq" id="WP_277568873.1">
    <property type="nucleotide sequence ID" value="NZ_JAPDHZ010000008.1"/>
</dbReference>
<evidence type="ECO:0000256" key="1">
    <source>
        <dbReference type="ARBA" id="ARBA00022491"/>
    </source>
</evidence>
<reference evidence="6 7" key="1">
    <citation type="submission" date="2022-10" db="EMBL/GenBank/DDBJ databases">
        <title>Comparative genomic analysis of Cohnella hashimotonis sp. nov., isolated from the International Space Station.</title>
        <authorList>
            <person name="Simpson A."/>
            <person name="Venkateswaran K."/>
        </authorList>
    </citation>
    <scope>NUCLEOTIDE SEQUENCE [LARGE SCALE GENOMIC DNA]</scope>
    <source>
        <strain evidence="6 7">DSM 18997</strain>
    </source>
</reference>
<comment type="caution">
    <text evidence="6">The sequence shown here is derived from an EMBL/GenBank/DDBJ whole genome shotgun (WGS) entry which is preliminary data.</text>
</comment>
<dbReference type="InterPro" id="IPR047057">
    <property type="entry name" value="MerR_fam"/>
</dbReference>
<accession>A0A9X4KMT5</accession>
<keyword evidence="1" id="KW-0678">Repressor</keyword>
<dbReference type="Pfam" id="PF13411">
    <property type="entry name" value="MerR_1"/>
    <property type="match status" value="1"/>
</dbReference>
<gene>
    <name evidence="6" type="ORF">OMP38_33385</name>
</gene>
<dbReference type="Proteomes" id="UP001153387">
    <property type="component" value="Unassembled WGS sequence"/>
</dbReference>
<dbReference type="SMART" id="SM00422">
    <property type="entry name" value="HTH_MERR"/>
    <property type="match status" value="1"/>
</dbReference>
<dbReference type="PANTHER" id="PTHR30204">
    <property type="entry name" value="REDOX-CYCLING DRUG-SENSING TRANSCRIPTIONAL ACTIVATOR SOXR"/>
    <property type="match status" value="1"/>
</dbReference>
<keyword evidence="2" id="KW-0805">Transcription regulation</keyword>